<dbReference type="EMBL" id="AHCD03000032">
    <property type="protein sequence ID" value="KAF7787320.1"/>
    <property type="molecule type" value="Genomic_DNA"/>
</dbReference>
<accession>A0A8T0C9Q0</accession>
<sequence length="42" mass="4624">MVTSGKNIKNQGQKFLYQGVGFITTQQLNFSGNILSYLGLNT</sequence>
<dbReference type="Proteomes" id="UP000016480">
    <property type="component" value="Unassembled WGS sequence"/>
</dbReference>
<comment type="caution">
    <text evidence="1">The sequence shown here is derived from an EMBL/GenBank/DDBJ whole genome shotgun (WGS) entry which is preliminary data.</text>
</comment>
<reference evidence="1 2" key="1">
    <citation type="journal article" date="2012" name="J. Bacteriol.">
        <title>Genome sequence of the cycloprodigiosin-producing bacterial strain Pseudoalteromonas rubra ATCC 29570(T).</title>
        <authorList>
            <person name="Xie B.B."/>
            <person name="Shu Y.L."/>
            <person name="Qin Q.L."/>
            <person name="Rong J.C."/>
            <person name="Zhang X.Y."/>
            <person name="Chen X.L."/>
            <person name="Zhou B.C."/>
            <person name="Zhang Y.Z."/>
        </authorList>
    </citation>
    <scope>NUCLEOTIDE SEQUENCE [LARGE SCALE GENOMIC DNA]</scope>
    <source>
        <strain evidence="1 2">DSM 6842</strain>
    </source>
</reference>
<name>A0A8T0C9Q0_9GAMM</name>
<evidence type="ECO:0000313" key="1">
    <source>
        <dbReference type="EMBL" id="KAF7787320.1"/>
    </source>
</evidence>
<gene>
    <name evidence="1" type="ORF">PRUB_a4520</name>
</gene>
<organism evidence="1 2">
    <name type="scientific">Pseudoalteromonas rubra</name>
    <dbReference type="NCBI Taxonomy" id="43658"/>
    <lineage>
        <taxon>Bacteria</taxon>
        <taxon>Pseudomonadati</taxon>
        <taxon>Pseudomonadota</taxon>
        <taxon>Gammaproteobacteria</taxon>
        <taxon>Alteromonadales</taxon>
        <taxon>Pseudoalteromonadaceae</taxon>
        <taxon>Pseudoalteromonas</taxon>
    </lineage>
</organism>
<proteinExistence type="predicted"/>
<dbReference type="AlphaFoldDB" id="A0A8T0C9Q0"/>
<protein>
    <submittedName>
        <fullName evidence="1">Uncharacterized protein</fullName>
    </submittedName>
</protein>
<evidence type="ECO:0000313" key="2">
    <source>
        <dbReference type="Proteomes" id="UP000016480"/>
    </source>
</evidence>